<dbReference type="PROSITE" id="PS50109">
    <property type="entry name" value="HIS_KIN"/>
    <property type="match status" value="1"/>
</dbReference>
<dbReference type="SUPFAM" id="SSF55874">
    <property type="entry name" value="ATPase domain of HSP90 chaperone/DNA topoisomerase II/histidine kinase"/>
    <property type="match status" value="1"/>
</dbReference>
<evidence type="ECO:0000256" key="2">
    <source>
        <dbReference type="ARBA" id="ARBA00012438"/>
    </source>
</evidence>
<dbReference type="HOGENOM" id="CLU_000445_89_1_12"/>
<evidence type="ECO:0000313" key="5">
    <source>
        <dbReference type="EMBL" id="AHC16117.1"/>
    </source>
</evidence>
<dbReference type="Proteomes" id="UP000018680">
    <property type="component" value="Chromosome"/>
</dbReference>
<dbReference type="EC" id="2.7.13.3" evidence="2"/>
<dbReference type="SUPFAM" id="SSF47384">
    <property type="entry name" value="Homodimeric domain of signal transducing histidine kinase"/>
    <property type="match status" value="1"/>
</dbReference>
<dbReference type="GO" id="GO:0000155">
    <property type="term" value="F:phosphorelay sensor kinase activity"/>
    <property type="evidence" value="ECO:0007669"/>
    <property type="project" value="InterPro"/>
</dbReference>
<keyword evidence="6" id="KW-1185">Reference proteome</keyword>
<keyword evidence="3" id="KW-0812">Transmembrane</keyword>
<dbReference type="KEGG" id="slr:L21SP2_2767"/>
<dbReference type="SMART" id="SM00387">
    <property type="entry name" value="HATPase_c"/>
    <property type="match status" value="1"/>
</dbReference>
<dbReference type="CDD" id="cd00075">
    <property type="entry name" value="HATPase"/>
    <property type="match status" value="1"/>
</dbReference>
<accession>V5WJZ0</accession>
<dbReference type="PANTHER" id="PTHR43065:SF47">
    <property type="match status" value="1"/>
</dbReference>
<dbReference type="InterPro" id="IPR036097">
    <property type="entry name" value="HisK_dim/P_sf"/>
</dbReference>
<keyword evidence="5" id="KW-0808">Transferase</keyword>
<dbReference type="InterPro" id="IPR003594">
    <property type="entry name" value="HATPase_dom"/>
</dbReference>
<evidence type="ECO:0000256" key="3">
    <source>
        <dbReference type="SAM" id="Phobius"/>
    </source>
</evidence>
<comment type="catalytic activity">
    <reaction evidence="1">
        <text>ATP + protein L-histidine = ADP + protein N-phospho-L-histidine.</text>
        <dbReference type="EC" id="2.7.13.3"/>
    </reaction>
</comment>
<organism evidence="5 6">
    <name type="scientific">Salinispira pacifica</name>
    <dbReference type="NCBI Taxonomy" id="1307761"/>
    <lineage>
        <taxon>Bacteria</taxon>
        <taxon>Pseudomonadati</taxon>
        <taxon>Spirochaetota</taxon>
        <taxon>Spirochaetia</taxon>
        <taxon>Spirochaetales</taxon>
        <taxon>Spirochaetaceae</taxon>
        <taxon>Salinispira</taxon>
    </lineage>
</organism>
<proteinExistence type="predicted"/>
<dbReference type="Pfam" id="PF02518">
    <property type="entry name" value="HATPase_c"/>
    <property type="match status" value="1"/>
</dbReference>
<feature type="transmembrane region" description="Helical" evidence="3">
    <location>
        <begin position="32"/>
        <end position="53"/>
    </location>
</feature>
<dbReference type="Gene3D" id="1.10.287.130">
    <property type="match status" value="1"/>
</dbReference>
<keyword evidence="3" id="KW-0472">Membrane</keyword>
<evidence type="ECO:0000313" key="6">
    <source>
        <dbReference type="Proteomes" id="UP000018680"/>
    </source>
</evidence>
<reference evidence="5 6" key="1">
    <citation type="journal article" date="2015" name="Stand. Genomic Sci.">
        <title>Complete genome sequence and description of Salinispira pacifica gen. nov., sp. nov., a novel spirochaete isolated form a hypersaline microbial mat.</title>
        <authorList>
            <person name="Ben Hania W."/>
            <person name="Joseph M."/>
            <person name="Schumann P."/>
            <person name="Bunk B."/>
            <person name="Fiebig A."/>
            <person name="Sproer C."/>
            <person name="Klenk H.P."/>
            <person name="Fardeau M.L."/>
            <person name="Spring S."/>
        </authorList>
    </citation>
    <scope>NUCLEOTIDE SEQUENCE [LARGE SCALE GENOMIC DNA]</scope>
    <source>
        <strain evidence="5 6">L21-RPul-D2</strain>
    </source>
</reference>
<dbReference type="InterPro" id="IPR036890">
    <property type="entry name" value="HATPase_C_sf"/>
</dbReference>
<dbReference type="EMBL" id="CP006939">
    <property type="protein sequence ID" value="AHC16117.1"/>
    <property type="molecule type" value="Genomic_DNA"/>
</dbReference>
<dbReference type="InterPro" id="IPR005467">
    <property type="entry name" value="His_kinase_dom"/>
</dbReference>
<dbReference type="CDD" id="cd00082">
    <property type="entry name" value="HisKA"/>
    <property type="match status" value="1"/>
</dbReference>
<dbReference type="STRING" id="1307761.L21SP2_2767"/>
<dbReference type="Gene3D" id="3.30.565.10">
    <property type="entry name" value="Histidine kinase-like ATPase, C-terminal domain"/>
    <property type="match status" value="1"/>
</dbReference>
<dbReference type="AlphaFoldDB" id="V5WJZ0"/>
<dbReference type="PANTHER" id="PTHR43065">
    <property type="entry name" value="SENSOR HISTIDINE KINASE"/>
    <property type="match status" value="1"/>
</dbReference>
<sequence length="349" mass="38890">MFGSLWILFSDRFVEAFAQSAQQLSRLQTLKGWGYVIVTAVLIYFMVQVYVGIIRKIEKEFQAELQEKLTQRSRELNRAQKKLVERKKNLALSELMVGFAHEINTPLGVSVTAISTLRHALASEQVSAGNGPETGLPPQISSLLDLLEGNLQRTVDLVESIRRLGVDSWDPLIQQVRLNRFIPDVVTTRLKDQFAVRAVDEGQIQGIALEDLSWEFSSSATVDVVTDVEVLRFIINCLIDNLFDHGLEQNTAPVGPDGAAAYFTISLSMEREQVCISYRDYGPGVPPEKLNRLVEPFYSIRRKAGNSGMGLSIVYSLVVQVLDGSMSMASPGRQGLEVMIMFPAHKETL</sequence>
<feature type="domain" description="Histidine kinase" evidence="4">
    <location>
        <begin position="98"/>
        <end position="346"/>
    </location>
</feature>
<evidence type="ECO:0000256" key="1">
    <source>
        <dbReference type="ARBA" id="ARBA00000085"/>
    </source>
</evidence>
<evidence type="ECO:0000259" key="4">
    <source>
        <dbReference type="PROSITE" id="PS50109"/>
    </source>
</evidence>
<dbReference type="InterPro" id="IPR003661">
    <property type="entry name" value="HisK_dim/P_dom"/>
</dbReference>
<protein>
    <recommendedName>
        <fullName evidence="2">histidine kinase</fullName>
        <ecNumber evidence="2">2.7.13.3</ecNumber>
    </recommendedName>
</protein>
<dbReference type="eggNOG" id="COG4191">
    <property type="taxonomic scope" value="Bacteria"/>
</dbReference>
<name>V5WJZ0_9SPIO</name>
<gene>
    <name evidence="5" type="ORF">L21SP2_2767</name>
</gene>
<keyword evidence="5" id="KW-0418">Kinase</keyword>
<keyword evidence="3" id="KW-1133">Transmembrane helix</keyword>